<dbReference type="VEuPathDB" id="FungiDB:PSTT_05960"/>
<sequence>MTGILDLPPEIFGRMFIHVKTPDREWYDDRGNQKCRTDSWKLRLVCRQWSDWLYEDHLYRELKFESADRATRFIEILQRRSKLLPRPKCRQLWLSSLRPGEGRLQPAKKDVLTCPIAARLIGLFSDTINTLLIEPTDLFKMSPPVIKAIKDMTNLRDLRISCWKIPEERLAPPDLECFNDLVVAAHRLESLHLETPIRLTFVSNLLPAITYLEVDITSTTSDTFTDLAIALKPSLRVLELNSYDALDPDDIPQLLPAFEALRETLEAISLTSTRLLEPLLELSFPKLRVLSVSRWFEPTHQIMCRTMFTKAPIEVIAMASDKMHWEEPGFQFPLDLFSNMPKLRKLVFMDATPDFETRPIYHRPCEAHNIECVAIDHYETLRIMVSQILITRFFRLLRKFPFQE</sequence>
<reference evidence="1 2" key="1">
    <citation type="submission" date="2017-12" db="EMBL/GenBank/DDBJ databases">
        <title>Gene loss provides genomic basis for host adaptation in cereal stripe rust fungi.</title>
        <authorList>
            <person name="Xia C."/>
        </authorList>
    </citation>
    <scope>NUCLEOTIDE SEQUENCE [LARGE SCALE GENOMIC DNA]</scope>
    <source>
        <strain evidence="1 2">93TX-2</strain>
    </source>
</reference>
<reference evidence="2" key="3">
    <citation type="journal article" date="2018" name="Mol. Plant Microbe Interact.">
        <title>Genome sequence resources for the wheat stripe rust pathogen (Puccinia striiformis f. sp. tritici) and the barley stripe rust pathogen (Puccinia striiformis f. sp. hordei).</title>
        <authorList>
            <person name="Xia C."/>
            <person name="Wang M."/>
            <person name="Yin C."/>
            <person name="Cornejo O.E."/>
            <person name="Hulbert S.H."/>
            <person name="Chen X."/>
        </authorList>
    </citation>
    <scope>NUCLEOTIDE SEQUENCE [LARGE SCALE GENOMIC DNA]</scope>
    <source>
        <strain evidence="2">93TX-2</strain>
    </source>
</reference>
<evidence type="ECO:0000313" key="1">
    <source>
        <dbReference type="EMBL" id="POW04736.1"/>
    </source>
</evidence>
<dbReference type="EMBL" id="PKSM01000180">
    <property type="protein sequence ID" value="POW04736.1"/>
    <property type="molecule type" value="Genomic_DNA"/>
</dbReference>
<evidence type="ECO:0008006" key="3">
    <source>
        <dbReference type="Google" id="ProtNLM"/>
    </source>
</evidence>
<name>A0A2S4V5C5_9BASI</name>
<dbReference type="SUPFAM" id="SSF52047">
    <property type="entry name" value="RNI-like"/>
    <property type="match status" value="1"/>
</dbReference>
<dbReference type="Proteomes" id="UP000238274">
    <property type="component" value="Unassembled WGS sequence"/>
</dbReference>
<reference evidence="2" key="2">
    <citation type="journal article" date="2018" name="BMC Genomics">
        <title>Genomic insights into host adaptation between the wheat stripe rust pathogen (Puccinia striiformis f. sp. tritici) and the barley stripe rust pathogen (Puccinia striiformis f. sp. hordei).</title>
        <authorList>
            <person name="Xia C."/>
            <person name="Wang M."/>
            <person name="Yin C."/>
            <person name="Cornejo O.E."/>
            <person name="Hulbert S.H."/>
            <person name="Chen X."/>
        </authorList>
    </citation>
    <scope>NUCLEOTIDE SEQUENCE [LARGE SCALE GENOMIC DNA]</scope>
    <source>
        <strain evidence="2">93TX-2</strain>
    </source>
</reference>
<gene>
    <name evidence="1" type="ORF">PSHT_11120</name>
</gene>
<dbReference type="OrthoDB" id="10498448at2759"/>
<dbReference type="AlphaFoldDB" id="A0A2S4V5C5"/>
<dbReference type="Gene3D" id="3.80.10.10">
    <property type="entry name" value="Ribonuclease Inhibitor"/>
    <property type="match status" value="1"/>
</dbReference>
<keyword evidence="2" id="KW-1185">Reference proteome</keyword>
<proteinExistence type="predicted"/>
<evidence type="ECO:0000313" key="2">
    <source>
        <dbReference type="Proteomes" id="UP000238274"/>
    </source>
</evidence>
<dbReference type="InterPro" id="IPR032675">
    <property type="entry name" value="LRR_dom_sf"/>
</dbReference>
<dbReference type="VEuPathDB" id="FungiDB:PSHT_11120"/>
<protein>
    <recommendedName>
        <fullName evidence="3">F-box domain-containing protein</fullName>
    </recommendedName>
</protein>
<accession>A0A2S4V5C5</accession>
<organism evidence="1 2">
    <name type="scientific">Puccinia striiformis</name>
    <dbReference type="NCBI Taxonomy" id="27350"/>
    <lineage>
        <taxon>Eukaryota</taxon>
        <taxon>Fungi</taxon>
        <taxon>Dikarya</taxon>
        <taxon>Basidiomycota</taxon>
        <taxon>Pucciniomycotina</taxon>
        <taxon>Pucciniomycetes</taxon>
        <taxon>Pucciniales</taxon>
        <taxon>Pucciniaceae</taxon>
        <taxon>Puccinia</taxon>
    </lineage>
</organism>
<comment type="caution">
    <text evidence="1">The sequence shown here is derived from an EMBL/GenBank/DDBJ whole genome shotgun (WGS) entry which is preliminary data.</text>
</comment>